<keyword evidence="2" id="KW-1133">Transmembrane helix</keyword>
<protein>
    <submittedName>
        <fullName evidence="3">Uncharacterized protein</fullName>
    </submittedName>
</protein>
<gene>
    <name evidence="3" type="ORF">IPN75_10695</name>
</gene>
<dbReference type="EMBL" id="JADKBR010000015">
    <property type="protein sequence ID" value="MBK8890809.1"/>
    <property type="molecule type" value="Genomic_DNA"/>
</dbReference>
<evidence type="ECO:0000256" key="2">
    <source>
        <dbReference type="SAM" id="Phobius"/>
    </source>
</evidence>
<dbReference type="AlphaFoldDB" id="A0A9D7QJ20"/>
<organism evidence="3 4">
    <name type="scientific">Candidatus Dechloromonas phosphorivorans</name>
    <dbReference type="NCBI Taxonomy" id="2899244"/>
    <lineage>
        <taxon>Bacteria</taxon>
        <taxon>Pseudomonadati</taxon>
        <taxon>Pseudomonadota</taxon>
        <taxon>Betaproteobacteria</taxon>
        <taxon>Rhodocyclales</taxon>
        <taxon>Azonexaceae</taxon>
        <taxon>Dechloromonas</taxon>
    </lineage>
</organism>
<proteinExistence type="predicted"/>
<name>A0A9D7QJ20_9RHOO</name>
<accession>A0A9D7QJ20</accession>
<feature type="transmembrane region" description="Helical" evidence="2">
    <location>
        <begin position="40"/>
        <end position="59"/>
    </location>
</feature>
<evidence type="ECO:0000313" key="4">
    <source>
        <dbReference type="Proteomes" id="UP000808146"/>
    </source>
</evidence>
<comment type="caution">
    <text evidence="3">The sequence shown here is derived from an EMBL/GenBank/DDBJ whole genome shotgun (WGS) entry which is preliminary data.</text>
</comment>
<keyword evidence="2" id="KW-0472">Membrane</keyword>
<keyword evidence="2" id="KW-0812">Transmembrane</keyword>
<feature type="region of interest" description="Disordered" evidence="1">
    <location>
        <begin position="1"/>
        <end position="23"/>
    </location>
</feature>
<evidence type="ECO:0000256" key="1">
    <source>
        <dbReference type="SAM" id="MobiDB-lite"/>
    </source>
</evidence>
<evidence type="ECO:0000313" key="3">
    <source>
        <dbReference type="EMBL" id="MBK8890809.1"/>
    </source>
</evidence>
<dbReference type="Proteomes" id="UP000808146">
    <property type="component" value="Unassembled WGS sequence"/>
</dbReference>
<reference evidence="3" key="1">
    <citation type="submission" date="2020-10" db="EMBL/GenBank/DDBJ databases">
        <title>Connecting structure to function with the recovery of over 1000 high-quality activated sludge metagenome-assembled genomes encoding full-length rRNA genes using long-read sequencing.</title>
        <authorList>
            <person name="Singleton C.M."/>
            <person name="Petriglieri F."/>
            <person name="Kristensen J.M."/>
            <person name="Kirkegaard R.H."/>
            <person name="Michaelsen T.Y."/>
            <person name="Andersen M.H."/>
            <person name="Karst S.M."/>
            <person name="Dueholm M.S."/>
            <person name="Nielsen P.H."/>
            <person name="Albertsen M."/>
        </authorList>
    </citation>
    <scope>NUCLEOTIDE SEQUENCE</scope>
    <source>
        <strain evidence="3">OdNE_18-Q3-R46-58_BAT3C.305</strain>
    </source>
</reference>
<sequence>MSQDGSNEVSVNQKSEAESSASGTRLELIKVVLDFVSRCFYPAIALLLIALFYPAIGAIDLKSLVARLQSAKAGGYEFAFSEELTAVRLNIE</sequence>